<dbReference type="AlphaFoldDB" id="A0AA41PXY1"/>
<gene>
    <name evidence="1" type="ORF">LZ495_09455</name>
</gene>
<sequence length="61" mass="6429">MLLWVLLAAALLLVVAGLAVLGRLAFRLAREVRHLAGEIGDATDRIGRAAADLDDARAGLH</sequence>
<name>A0AA41PXY1_9ACTN</name>
<dbReference type="RefSeq" id="WP_235051588.1">
    <property type="nucleotide sequence ID" value="NZ_JAKFHA010000004.1"/>
</dbReference>
<organism evidence="1 2">
    <name type="scientific">Yinghuangia soli</name>
    <dbReference type="NCBI Taxonomy" id="2908204"/>
    <lineage>
        <taxon>Bacteria</taxon>
        <taxon>Bacillati</taxon>
        <taxon>Actinomycetota</taxon>
        <taxon>Actinomycetes</taxon>
        <taxon>Kitasatosporales</taxon>
        <taxon>Streptomycetaceae</taxon>
        <taxon>Yinghuangia</taxon>
    </lineage>
</organism>
<dbReference type="EMBL" id="JAKFHA010000004">
    <property type="protein sequence ID" value="MCF2527435.1"/>
    <property type="molecule type" value="Genomic_DNA"/>
</dbReference>
<accession>A0AA41PXY1</accession>
<evidence type="ECO:0008006" key="3">
    <source>
        <dbReference type="Google" id="ProtNLM"/>
    </source>
</evidence>
<protein>
    <recommendedName>
        <fullName evidence="3">DUF948 domain-containing protein</fullName>
    </recommendedName>
</protein>
<comment type="caution">
    <text evidence="1">The sequence shown here is derived from an EMBL/GenBank/DDBJ whole genome shotgun (WGS) entry which is preliminary data.</text>
</comment>
<dbReference type="Proteomes" id="UP001165378">
    <property type="component" value="Unassembled WGS sequence"/>
</dbReference>
<evidence type="ECO:0000313" key="1">
    <source>
        <dbReference type="EMBL" id="MCF2527435.1"/>
    </source>
</evidence>
<proteinExistence type="predicted"/>
<evidence type="ECO:0000313" key="2">
    <source>
        <dbReference type="Proteomes" id="UP001165378"/>
    </source>
</evidence>
<keyword evidence="2" id="KW-1185">Reference proteome</keyword>
<reference evidence="1" key="1">
    <citation type="submission" date="2022-01" db="EMBL/GenBank/DDBJ databases">
        <title>Genome-Based Taxonomic Classification of the Phylum Actinobacteria.</title>
        <authorList>
            <person name="Gao Y."/>
        </authorList>
    </citation>
    <scope>NUCLEOTIDE SEQUENCE</scope>
    <source>
        <strain evidence="1">KLBMP 8922</strain>
    </source>
</reference>